<gene>
    <name evidence="2" type="ORF">J3U87_06375</name>
</gene>
<dbReference type="Pfam" id="PF07963">
    <property type="entry name" value="N_methyl"/>
    <property type="match status" value="1"/>
</dbReference>
<dbReference type="RefSeq" id="WP_237382191.1">
    <property type="nucleotide sequence ID" value="NZ_CP071793.1"/>
</dbReference>
<organism evidence="2 3">
    <name type="scientific">Sulfidibacter corallicola</name>
    <dbReference type="NCBI Taxonomy" id="2818388"/>
    <lineage>
        <taxon>Bacteria</taxon>
        <taxon>Pseudomonadati</taxon>
        <taxon>Acidobacteriota</taxon>
        <taxon>Holophagae</taxon>
        <taxon>Acanthopleuribacterales</taxon>
        <taxon>Acanthopleuribacteraceae</taxon>
        <taxon>Sulfidibacter</taxon>
    </lineage>
</organism>
<keyword evidence="1" id="KW-1133">Transmembrane helix</keyword>
<dbReference type="Proteomes" id="UP000663929">
    <property type="component" value="Chromosome"/>
</dbReference>
<keyword evidence="3" id="KW-1185">Reference proteome</keyword>
<protein>
    <submittedName>
        <fullName evidence="2">Prepilin-type N-terminal cleavage/methylation domain-containing protein</fullName>
    </submittedName>
</protein>
<evidence type="ECO:0000313" key="2">
    <source>
        <dbReference type="EMBL" id="QTD52082.1"/>
    </source>
</evidence>
<sequence>MNPVFRGRSGFSLTELMVTLVISIVVLGGLMASFSRINQSTRDASRSNDMTVSMNGLSTQLRHDFANAAKGLSDMSAMNIKYRFTPGFVAEVNNGNFFYGVTNHVEDGNGFSSITLQWFDYDLVGAEASTTPSFVFTLPGGGNAWPGQVVSGLVHSNNEDDLNLLQEGDVFLVYQTSALTQNEAYQREDGQPAAWNNPALNQPGTAKTDALLVQVSAMGGVEASSLNLAFQRELQFTPAGDNMFDNDFPGGSIDNVYAETGPQTLPDLGLNAQGDGDNKFAVQADIIIARRLSPGTGFHRVRYEVDLSGVHPNTGQTVPTLLRFHNNDTPEVIAVGVTQFRISLGMDVDPSSDPGLVLLADMDGAVSVRDTLTTWADSAADLGVSEDNYRIIIGRHAMVARVDFGLETLTSNLVKDSGTPDKQARSFSQQFKINTTLPTPYL</sequence>
<dbReference type="EMBL" id="CP071793">
    <property type="protein sequence ID" value="QTD52082.1"/>
    <property type="molecule type" value="Genomic_DNA"/>
</dbReference>
<keyword evidence="1" id="KW-0472">Membrane</keyword>
<evidence type="ECO:0000313" key="3">
    <source>
        <dbReference type="Proteomes" id="UP000663929"/>
    </source>
</evidence>
<dbReference type="AlphaFoldDB" id="A0A8A4TSP8"/>
<keyword evidence="1" id="KW-0812">Transmembrane</keyword>
<reference evidence="2" key="1">
    <citation type="submission" date="2021-03" db="EMBL/GenBank/DDBJ databases">
        <title>Acanthopleuribacteraceae sp. M133.</title>
        <authorList>
            <person name="Wang G."/>
        </authorList>
    </citation>
    <scope>NUCLEOTIDE SEQUENCE</scope>
    <source>
        <strain evidence="2">M133</strain>
    </source>
</reference>
<dbReference type="KEGG" id="scor:J3U87_06375"/>
<dbReference type="InterPro" id="IPR012902">
    <property type="entry name" value="N_methyl_site"/>
</dbReference>
<accession>A0A8A4TSP8</accession>
<evidence type="ECO:0000256" key="1">
    <source>
        <dbReference type="SAM" id="Phobius"/>
    </source>
</evidence>
<proteinExistence type="predicted"/>
<name>A0A8A4TSP8_SULCO</name>
<feature type="transmembrane region" description="Helical" evidence="1">
    <location>
        <begin position="12"/>
        <end position="34"/>
    </location>
</feature>